<keyword evidence="6" id="KW-1015">Disulfide bond</keyword>
<gene>
    <name evidence="10" type="primary">LOC108565646</name>
</gene>
<dbReference type="InterPro" id="IPR029033">
    <property type="entry name" value="His_PPase_superfam"/>
</dbReference>
<dbReference type="InterPro" id="IPR050645">
    <property type="entry name" value="Histidine_acid_phosphatase"/>
</dbReference>
<keyword evidence="9" id="KW-1185">Reference proteome</keyword>
<evidence type="ECO:0000256" key="7">
    <source>
        <dbReference type="ARBA" id="ARBA00023180"/>
    </source>
</evidence>
<sequence length="773" mass="89571">MAQSSVKLAIGGCIIIGLVAILLVIEDEPIEEIDEVEDTLRFVQVLFRHGDRTPDEKDLYPKDPYYNYTYYPYGLGQLTNEGKLKEFNMGKELHSRYKSFLGPVYYPQLLTAISSDYSRTKMSLQLVLAGLFPPTSEYAWHDTLSWQPIPYEYTKYRDDYLFFAGLFCPNMYKEYLKVLKLGEVQAVIKNVSDVIDYMLETTGLDLHTDLSKVWPLYLNFETQVELGLEIPEFAQKFYPQPLKDMAIYQYYLVTYNKEMKRLVSGNLLKRMMHEASLVRNTPDSQHKIVLYSGHEMHLGGILRILDLYYPHVPPYGAYFALEMHEIDNQFGFKIYYHDYSEKKAKLLKHPGCEEFCTYDEFVNLVQDFYYDPEYCVRNKKKVLITALSYMNYTSGIVSSWSALSAQIMDMKLVLILLCCSVVWCSKLELVQVFFRHGSRTPEKKDVYPTDPYTLDDFMPMGWGQLTNTGKQRAYQLGKLLRKRYDSFLGDIYTPDIAVTTSTDYDRTKMSALLVLAGLFPPAPSQRWNEELNWNPIPYHMDKTDYDYFIRRPTGYCPQYVTELDKVLGSEVVKKMLDGHRKTLDYMAKHTGKPMDTLMDAFRLYQTLNAEANLNMTLPKWTESIYPQPLELMAAQQCFWENYSDTLKRLNGGRILGKVIENMMAKAGNLTPGRKIYLYSGHENNVINILASLKLFDAHVPKYSAAVILELHRLQSDEHAVKVFYARDVFDEPTAMPLGTCEDNLCPFDKFLDYTRPYVPVNYTAECRSGINLG</sequence>
<evidence type="ECO:0000313" key="10">
    <source>
        <dbReference type="RefSeq" id="XP_017780698.1"/>
    </source>
</evidence>
<dbReference type="PROSITE" id="PS00616">
    <property type="entry name" value="HIS_ACID_PHOSPHAT_1"/>
    <property type="match status" value="1"/>
</dbReference>
<dbReference type="Gene3D" id="3.40.50.1240">
    <property type="entry name" value="Phosphoglycerate mutase-like"/>
    <property type="match status" value="2"/>
</dbReference>
<dbReference type="EC" id="3.1.3.2" evidence="3"/>
<evidence type="ECO:0000256" key="5">
    <source>
        <dbReference type="ARBA" id="ARBA00022801"/>
    </source>
</evidence>
<name>A0ABM1N1J8_NICVS</name>
<dbReference type="GeneID" id="108565646"/>
<dbReference type="PANTHER" id="PTHR11567">
    <property type="entry name" value="ACID PHOSPHATASE-RELATED"/>
    <property type="match status" value="1"/>
</dbReference>
<feature type="transmembrane region" description="Helical" evidence="8">
    <location>
        <begin position="6"/>
        <end position="25"/>
    </location>
</feature>
<keyword evidence="8" id="KW-1133">Transmembrane helix</keyword>
<dbReference type="InterPro" id="IPR000560">
    <property type="entry name" value="His_Pase_clade-2"/>
</dbReference>
<reference evidence="10" key="1">
    <citation type="submission" date="2025-08" db="UniProtKB">
        <authorList>
            <consortium name="RefSeq"/>
        </authorList>
    </citation>
    <scope>IDENTIFICATION</scope>
    <source>
        <tissue evidence="10">Whole Larva</tissue>
    </source>
</reference>
<evidence type="ECO:0000256" key="2">
    <source>
        <dbReference type="ARBA" id="ARBA00005375"/>
    </source>
</evidence>
<dbReference type="RefSeq" id="XP_017780698.1">
    <property type="nucleotide sequence ID" value="XM_017925209.1"/>
</dbReference>
<accession>A0ABM1N1J8</accession>
<protein>
    <recommendedName>
        <fullName evidence="3">acid phosphatase</fullName>
        <ecNumber evidence="3">3.1.3.2</ecNumber>
    </recommendedName>
</protein>
<keyword evidence="8" id="KW-0472">Membrane</keyword>
<dbReference type="InterPro" id="IPR033379">
    <property type="entry name" value="Acid_Pase_AS"/>
</dbReference>
<keyword evidence="8" id="KW-0812">Transmembrane</keyword>
<dbReference type="Pfam" id="PF00328">
    <property type="entry name" value="His_Phos_2"/>
    <property type="match status" value="2"/>
</dbReference>
<evidence type="ECO:0000256" key="4">
    <source>
        <dbReference type="ARBA" id="ARBA00022729"/>
    </source>
</evidence>
<evidence type="ECO:0000256" key="3">
    <source>
        <dbReference type="ARBA" id="ARBA00012646"/>
    </source>
</evidence>
<comment type="catalytic activity">
    <reaction evidence="1">
        <text>a phosphate monoester + H2O = an alcohol + phosphate</text>
        <dbReference type="Rhea" id="RHEA:15017"/>
        <dbReference type="ChEBI" id="CHEBI:15377"/>
        <dbReference type="ChEBI" id="CHEBI:30879"/>
        <dbReference type="ChEBI" id="CHEBI:43474"/>
        <dbReference type="ChEBI" id="CHEBI:67140"/>
        <dbReference type="EC" id="3.1.3.2"/>
    </reaction>
</comment>
<keyword evidence="5" id="KW-0378">Hydrolase</keyword>
<dbReference type="PANTHER" id="PTHR11567:SF211">
    <property type="entry name" value="PROSTATIC ACID PHOSPHATASE"/>
    <property type="match status" value="1"/>
</dbReference>
<dbReference type="CDD" id="cd07061">
    <property type="entry name" value="HP_HAP_like"/>
    <property type="match status" value="2"/>
</dbReference>
<proteinExistence type="inferred from homology"/>
<organism evidence="9 10">
    <name type="scientific">Nicrophorus vespilloides</name>
    <name type="common">Boreal carrion beetle</name>
    <dbReference type="NCBI Taxonomy" id="110193"/>
    <lineage>
        <taxon>Eukaryota</taxon>
        <taxon>Metazoa</taxon>
        <taxon>Ecdysozoa</taxon>
        <taxon>Arthropoda</taxon>
        <taxon>Hexapoda</taxon>
        <taxon>Insecta</taxon>
        <taxon>Pterygota</taxon>
        <taxon>Neoptera</taxon>
        <taxon>Endopterygota</taxon>
        <taxon>Coleoptera</taxon>
        <taxon>Polyphaga</taxon>
        <taxon>Staphyliniformia</taxon>
        <taxon>Silphidae</taxon>
        <taxon>Nicrophorinae</taxon>
        <taxon>Nicrophorus</taxon>
    </lineage>
</organism>
<evidence type="ECO:0000256" key="1">
    <source>
        <dbReference type="ARBA" id="ARBA00000032"/>
    </source>
</evidence>
<comment type="similarity">
    <text evidence="2">Belongs to the histidine acid phosphatase family.</text>
</comment>
<keyword evidence="4" id="KW-0732">Signal</keyword>
<keyword evidence="7" id="KW-0325">Glycoprotein</keyword>
<evidence type="ECO:0000313" key="9">
    <source>
        <dbReference type="Proteomes" id="UP000695000"/>
    </source>
</evidence>
<evidence type="ECO:0000256" key="6">
    <source>
        <dbReference type="ARBA" id="ARBA00023157"/>
    </source>
</evidence>
<dbReference type="SUPFAM" id="SSF53254">
    <property type="entry name" value="Phosphoglycerate mutase-like"/>
    <property type="match status" value="2"/>
</dbReference>
<evidence type="ECO:0000256" key="8">
    <source>
        <dbReference type="SAM" id="Phobius"/>
    </source>
</evidence>
<dbReference type="Proteomes" id="UP000695000">
    <property type="component" value="Unplaced"/>
</dbReference>